<dbReference type="Proteomes" id="UP001469365">
    <property type="component" value="Unassembled WGS sequence"/>
</dbReference>
<organism evidence="6 7">
    <name type="scientific">Paenibacillus filicis</name>
    <dbReference type="NCBI Taxonomy" id="669464"/>
    <lineage>
        <taxon>Bacteria</taxon>
        <taxon>Bacillati</taxon>
        <taxon>Bacillota</taxon>
        <taxon>Bacilli</taxon>
        <taxon>Bacillales</taxon>
        <taxon>Paenibacillaceae</taxon>
        <taxon>Paenibacillus</taxon>
    </lineage>
</organism>
<evidence type="ECO:0000256" key="1">
    <source>
        <dbReference type="ARBA" id="ARBA00022553"/>
    </source>
</evidence>
<evidence type="ECO:0000256" key="3">
    <source>
        <dbReference type="ARBA" id="ARBA00022777"/>
    </source>
</evidence>
<feature type="compositionally biased region" description="Basic and acidic residues" evidence="4">
    <location>
        <begin position="14"/>
        <end position="23"/>
    </location>
</feature>
<feature type="domain" description="SpoOB alpha-helical" evidence="5">
    <location>
        <begin position="38"/>
        <end position="88"/>
    </location>
</feature>
<keyword evidence="1" id="KW-0597">Phosphoprotein</keyword>
<keyword evidence="2" id="KW-0808">Transferase</keyword>
<dbReference type="InterPro" id="IPR039506">
    <property type="entry name" value="SPOB_a"/>
</dbReference>
<evidence type="ECO:0000256" key="2">
    <source>
        <dbReference type="ARBA" id="ARBA00022679"/>
    </source>
</evidence>
<evidence type="ECO:0000256" key="4">
    <source>
        <dbReference type="SAM" id="MobiDB-lite"/>
    </source>
</evidence>
<dbReference type="SUPFAM" id="SSF55890">
    <property type="entry name" value="Sporulation response regulatory protein Spo0B"/>
    <property type="match status" value="1"/>
</dbReference>
<evidence type="ECO:0000259" key="5">
    <source>
        <dbReference type="Pfam" id="PF14689"/>
    </source>
</evidence>
<keyword evidence="3" id="KW-0418">Kinase</keyword>
<dbReference type="RefSeq" id="WP_341418495.1">
    <property type="nucleotide sequence ID" value="NZ_JBBPCC010000020.1"/>
</dbReference>
<comment type="caution">
    <text evidence="6">The sequence shown here is derived from an EMBL/GenBank/DDBJ whole genome shotgun (WGS) entry which is preliminary data.</text>
</comment>
<evidence type="ECO:0000313" key="7">
    <source>
        <dbReference type="Proteomes" id="UP001469365"/>
    </source>
</evidence>
<sequence length="222" mass="26139">MASNAKAEGYAHLPTDEPERDSAASESTRLASEQDLRMLRLFNHYRHDWMNDIQVLMGYVQLKKYDKLPAMMEKIKDKVQQESLISKLGIPSLILFLLNFQAEVKELQLDVRMNEEIRLHELPGWEDVEEGIKRILAGFRKEAASSPYSDDNNLELVWTKLEHELRLDIRYTGVCQAERVRQLEQGLIRFWETQQTRIQSNYEEQEVLWSVQWTLTGTELER</sequence>
<reference evidence="6 7" key="1">
    <citation type="submission" date="2024-04" db="EMBL/GenBank/DDBJ databases">
        <title>draft genome sequnece of Paenibacillus filicis.</title>
        <authorList>
            <person name="Kim D.-U."/>
        </authorList>
    </citation>
    <scope>NUCLEOTIDE SEQUENCE [LARGE SCALE GENOMIC DNA]</scope>
    <source>
        <strain evidence="6 7">KACC14197</strain>
    </source>
</reference>
<dbReference type="Gene3D" id="1.10.287.130">
    <property type="match status" value="1"/>
</dbReference>
<gene>
    <name evidence="6" type="ORF">WMW72_25985</name>
</gene>
<proteinExistence type="predicted"/>
<dbReference type="EMBL" id="JBBPCC010000020">
    <property type="protein sequence ID" value="MEK8131364.1"/>
    <property type="molecule type" value="Genomic_DNA"/>
</dbReference>
<dbReference type="InterPro" id="IPR016120">
    <property type="entry name" value="Sig_transdc_His_kin_SpoOB"/>
</dbReference>
<protein>
    <submittedName>
        <fullName evidence="6">Spo0B domain-containing protein</fullName>
    </submittedName>
</protein>
<name>A0ABU9DR58_9BACL</name>
<dbReference type="Pfam" id="PF14689">
    <property type="entry name" value="SPOB_a"/>
    <property type="match status" value="1"/>
</dbReference>
<accession>A0ABU9DR58</accession>
<evidence type="ECO:0000313" key="6">
    <source>
        <dbReference type="EMBL" id="MEK8131364.1"/>
    </source>
</evidence>
<feature type="region of interest" description="Disordered" evidence="4">
    <location>
        <begin position="1"/>
        <end position="29"/>
    </location>
</feature>
<keyword evidence="7" id="KW-1185">Reference proteome</keyword>